<dbReference type="PROSITE" id="PS00683">
    <property type="entry name" value="RHODANESE_2"/>
    <property type="match status" value="1"/>
</dbReference>
<feature type="domain" description="Rhodanese" evidence="4">
    <location>
        <begin position="36"/>
        <end position="127"/>
    </location>
</feature>
<keyword evidence="1" id="KW-0677">Repeat</keyword>
<dbReference type="GO" id="GO:0004792">
    <property type="term" value="F:thiosulfate-cyanide sulfurtransferase activity"/>
    <property type="evidence" value="ECO:0007669"/>
    <property type="project" value="UniProtKB-EC"/>
</dbReference>
<dbReference type="AlphaFoldDB" id="A0A846H9U3"/>
<sequence length="276" mass="31561">MLNYAHPEVLVDTQWVAEHLSDRKVRLIQTDMDITAYNSGHIPGAVFWNTFITIMQPDYRFNFDSSALSELLARSGIANDTTIIIYSNHNAGANCAFWLLKVFGHNDVRIMNGGRKKWLVEKRPVSTEIPTITPTIYTVQNFDTNIRALQDQVQAAINTDSVLVDVRTPQEYCGELFLMNPPEKTERAGHIPNAVHLFYELALNEDDTFKSAEELYTFYHSKGITPDKEVITYCAVGARSSHTWFVLKYLLGYENVRNYDGSWNEWSRLPDTPVET</sequence>
<protein>
    <recommendedName>
        <fullName evidence="3">Sulfurtransferase</fullName>
    </recommendedName>
</protein>
<gene>
    <name evidence="5" type="ORF">PI95_016500</name>
</gene>
<dbReference type="Proteomes" id="UP000031549">
    <property type="component" value="Unassembled WGS sequence"/>
</dbReference>
<dbReference type="SMART" id="SM00450">
    <property type="entry name" value="RHOD"/>
    <property type="match status" value="2"/>
</dbReference>
<accession>A0A846H9U3</accession>
<dbReference type="PANTHER" id="PTHR43855">
    <property type="entry name" value="THIOSULFATE SULFURTRANSFERASE"/>
    <property type="match status" value="1"/>
</dbReference>
<name>A0A846H9U3_9CYAN</name>
<dbReference type="InterPro" id="IPR001763">
    <property type="entry name" value="Rhodanese-like_dom"/>
</dbReference>
<evidence type="ECO:0000259" key="4">
    <source>
        <dbReference type="PROSITE" id="PS50206"/>
    </source>
</evidence>
<dbReference type="InterPro" id="IPR036873">
    <property type="entry name" value="Rhodanese-like_dom_sf"/>
</dbReference>
<dbReference type="Pfam" id="PF00581">
    <property type="entry name" value="Rhodanese"/>
    <property type="match status" value="2"/>
</dbReference>
<dbReference type="InterPro" id="IPR001307">
    <property type="entry name" value="Thiosulphate_STrfase_CS"/>
</dbReference>
<evidence type="ECO:0000256" key="2">
    <source>
        <dbReference type="ARBA" id="ARBA00047549"/>
    </source>
</evidence>
<evidence type="ECO:0000313" key="6">
    <source>
        <dbReference type="Proteomes" id="UP000031549"/>
    </source>
</evidence>
<feature type="domain" description="Rhodanese" evidence="4">
    <location>
        <begin position="157"/>
        <end position="275"/>
    </location>
</feature>
<evidence type="ECO:0000313" key="5">
    <source>
        <dbReference type="EMBL" id="NEU74115.1"/>
    </source>
</evidence>
<comment type="caution">
    <text evidence="5">The sequence shown here is derived from an EMBL/GenBank/DDBJ whole genome shotgun (WGS) entry which is preliminary data.</text>
</comment>
<dbReference type="Gene3D" id="3.40.250.10">
    <property type="entry name" value="Rhodanese-like domain"/>
    <property type="match status" value="2"/>
</dbReference>
<reference evidence="5 6" key="1">
    <citation type="journal article" date="2015" name="Genome Announc.">
        <title>Draft Genome Sequence of Cyanobacterium Hassallia byssoidea Strain VB512170, Isolated from Monuments in India.</title>
        <authorList>
            <person name="Singh D."/>
            <person name="Chandrababunaidu M.M."/>
            <person name="Panda A."/>
            <person name="Sen D."/>
            <person name="Bhattacharyya S."/>
            <person name="Adhikary S.P."/>
            <person name="Tripathy S."/>
        </authorList>
    </citation>
    <scope>NUCLEOTIDE SEQUENCE [LARGE SCALE GENOMIC DNA]</scope>
    <source>
        <strain evidence="5 6">VB512170</strain>
    </source>
</reference>
<dbReference type="PROSITE" id="PS50206">
    <property type="entry name" value="RHODANESE_3"/>
    <property type="match status" value="2"/>
</dbReference>
<dbReference type="CDD" id="cd01449">
    <property type="entry name" value="TST_Repeat_2"/>
    <property type="match status" value="1"/>
</dbReference>
<dbReference type="SUPFAM" id="SSF52821">
    <property type="entry name" value="Rhodanese/Cell cycle control phosphatase"/>
    <property type="match status" value="2"/>
</dbReference>
<keyword evidence="6" id="KW-1185">Reference proteome</keyword>
<dbReference type="CDD" id="cd01448">
    <property type="entry name" value="TST_Repeat_1"/>
    <property type="match status" value="1"/>
</dbReference>
<comment type="catalytic activity">
    <reaction evidence="2">
        <text>thiosulfate + hydrogen cyanide = thiocyanate + sulfite + 2 H(+)</text>
        <dbReference type="Rhea" id="RHEA:16881"/>
        <dbReference type="ChEBI" id="CHEBI:15378"/>
        <dbReference type="ChEBI" id="CHEBI:17359"/>
        <dbReference type="ChEBI" id="CHEBI:18022"/>
        <dbReference type="ChEBI" id="CHEBI:18407"/>
        <dbReference type="ChEBI" id="CHEBI:33542"/>
        <dbReference type="EC" id="2.8.1.1"/>
    </reaction>
</comment>
<dbReference type="InterPro" id="IPR051126">
    <property type="entry name" value="Thiosulfate_sulfurtransferase"/>
</dbReference>
<evidence type="ECO:0000256" key="3">
    <source>
        <dbReference type="RuleBase" id="RU000507"/>
    </source>
</evidence>
<evidence type="ECO:0000256" key="1">
    <source>
        <dbReference type="ARBA" id="ARBA00022737"/>
    </source>
</evidence>
<dbReference type="EMBL" id="JTCM02000034">
    <property type="protein sequence ID" value="NEU74115.1"/>
    <property type="molecule type" value="Genomic_DNA"/>
</dbReference>
<organism evidence="5 6">
    <name type="scientific">Hassallia byssoidea VB512170</name>
    <dbReference type="NCBI Taxonomy" id="1304833"/>
    <lineage>
        <taxon>Bacteria</taxon>
        <taxon>Bacillati</taxon>
        <taxon>Cyanobacteriota</taxon>
        <taxon>Cyanophyceae</taxon>
        <taxon>Nostocales</taxon>
        <taxon>Tolypothrichaceae</taxon>
        <taxon>Hassallia</taxon>
    </lineage>
</organism>
<keyword evidence="3 5" id="KW-0808">Transferase</keyword>
<dbReference type="PANTHER" id="PTHR43855:SF1">
    <property type="entry name" value="THIOSULFATE SULFURTRANSFERASE"/>
    <property type="match status" value="1"/>
</dbReference>
<proteinExistence type="predicted"/>